<organism evidence="3 4">
    <name type="scientific">Coturnix japonica</name>
    <name type="common">Japanese quail</name>
    <name type="synonym">Coturnix coturnix japonica</name>
    <dbReference type="NCBI Taxonomy" id="93934"/>
    <lineage>
        <taxon>Eukaryota</taxon>
        <taxon>Metazoa</taxon>
        <taxon>Chordata</taxon>
        <taxon>Craniata</taxon>
        <taxon>Vertebrata</taxon>
        <taxon>Euteleostomi</taxon>
        <taxon>Archelosauria</taxon>
        <taxon>Archosauria</taxon>
        <taxon>Dinosauria</taxon>
        <taxon>Saurischia</taxon>
        <taxon>Theropoda</taxon>
        <taxon>Coelurosauria</taxon>
        <taxon>Aves</taxon>
        <taxon>Neognathae</taxon>
        <taxon>Galloanserae</taxon>
        <taxon>Galliformes</taxon>
        <taxon>Phasianidae</taxon>
        <taxon>Perdicinae</taxon>
        <taxon>Coturnix</taxon>
    </lineage>
</organism>
<dbReference type="PANTHER" id="PTHR12509">
    <property type="entry name" value="SPERMATOGENESIS-ASSOCIATED 4-RELATED"/>
    <property type="match status" value="1"/>
</dbReference>
<proteinExistence type="predicted"/>
<reference evidence="3" key="3">
    <citation type="submission" date="2025-09" db="UniProtKB">
        <authorList>
            <consortium name="Ensembl"/>
        </authorList>
    </citation>
    <scope>IDENTIFICATION</scope>
</reference>
<feature type="region of interest" description="Disordered" evidence="1">
    <location>
        <begin position="36"/>
        <end position="81"/>
    </location>
</feature>
<dbReference type="GO" id="GO:0005654">
    <property type="term" value="C:nucleoplasm"/>
    <property type="evidence" value="ECO:0007669"/>
    <property type="project" value="Ensembl"/>
</dbReference>
<dbReference type="Proteomes" id="UP000694412">
    <property type="component" value="Chromosome 4"/>
</dbReference>
<dbReference type="InterPro" id="IPR036872">
    <property type="entry name" value="CH_dom_sf"/>
</dbReference>
<dbReference type="AlphaFoldDB" id="A0A8C2TEJ6"/>
<dbReference type="Pfam" id="PF06294">
    <property type="entry name" value="CH_2"/>
    <property type="match status" value="1"/>
</dbReference>
<evidence type="ECO:0000256" key="1">
    <source>
        <dbReference type="SAM" id="MobiDB-lite"/>
    </source>
</evidence>
<evidence type="ECO:0000313" key="3">
    <source>
        <dbReference type="Ensembl" id="ENSCJPP00005011585.1"/>
    </source>
</evidence>
<dbReference type="GO" id="GO:0005829">
    <property type="term" value="C:cytosol"/>
    <property type="evidence" value="ECO:0007669"/>
    <property type="project" value="Ensembl"/>
</dbReference>
<dbReference type="GeneTree" id="ENSGT00910000144159"/>
<dbReference type="Gene3D" id="1.10.418.10">
    <property type="entry name" value="Calponin-like domain"/>
    <property type="match status" value="1"/>
</dbReference>
<feature type="compositionally biased region" description="Low complexity" evidence="1">
    <location>
        <begin position="38"/>
        <end position="54"/>
    </location>
</feature>
<dbReference type="InterPro" id="IPR010441">
    <property type="entry name" value="CH_2"/>
</dbReference>
<reference evidence="3" key="2">
    <citation type="submission" date="2025-08" db="UniProtKB">
        <authorList>
            <consortium name="Ensembl"/>
        </authorList>
    </citation>
    <scope>IDENTIFICATION</scope>
</reference>
<name>A0A8C2TEJ6_COTJA</name>
<feature type="region of interest" description="Disordered" evidence="1">
    <location>
        <begin position="267"/>
        <end position="308"/>
    </location>
</feature>
<dbReference type="PANTHER" id="PTHR12509:SF8">
    <property type="entry name" value="SPERMATOGENESIS-ASSOCIATED PROTEIN 4"/>
    <property type="match status" value="1"/>
</dbReference>
<feature type="domain" description="CH-like" evidence="2">
    <location>
        <begin position="80"/>
        <end position="165"/>
    </location>
</feature>
<dbReference type="GO" id="GO:0005930">
    <property type="term" value="C:axoneme"/>
    <property type="evidence" value="ECO:0007669"/>
    <property type="project" value="TreeGrafter"/>
</dbReference>
<reference evidence="3" key="1">
    <citation type="submission" date="2015-11" db="EMBL/GenBank/DDBJ databases">
        <authorList>
            <consortium name="International Coturnix japonica Genome Analysis Consortium"/>
            <person name="Warren W."/>
            <person name="Burt D.W."/>
            <person name="Antin P.B."/>
            <person name="Lanford R."/>
            <person name="Gros J."/>
            <person name="Wilson R.K."/>
        </authorList>
    </citation>
    <scope>NUCLEOTIDE SEQUENCE [LARGE SCALE GENOMIC DNA]</scope>
</reference>
<evidence type="ECO:0000259" key="2">
    <source>
        <dbReference type="Pfam" id="PF06294"/>
    </source>
</evidence>
<evidence type="ECO:0000313" key="4">
    <source>
        <dbReference type="Proteomes" id="UP000694412"/>
    </source>
</evidence>
<keyword evidence="4" id="KW-1185">Reference proteome</keyword>
<gene>
    <name evidence="3" type="primary">SPATA4</name>
</gene>
<feature type="compositionally biased region" description="Basic residues" evidence="1">
    <location>
        <begin position="274"/>
        <end position="284"/>
    </location>
</feature>
<accession>A0A8C2TEJ6</accession>
<feature type="compositionally biased region" description="Basic and acidic residues" evidence="1">
    <location>
        <begin position="285"/>
        <end position="299"/>
    </location>
</feature>
<protein>
    <submittedName>
        <fullName evidence="3">Spermatosis associated 4</fullName>
    </submittedName>
</protein>
<dbReference type="GO" id="GO:0051493">
    <property type="term" value="P:regulation of cytoskeleton organization"/>
    <property type="evidence" value="ECO:0007669"/>
    <property type="project" value="TreeGrafter"/>
</dbReference>
<sequence length="308" mass="34280">SAADEHRRYQAAPHTPPPVCAPPCCEAASSAQRRYVGPAARAASPRAPLAAQPRPFRHPPQLPQVRRAGPGLGGGSGGRCQRPSRCLNRDFSNGYLVAEILSRRFPAHVQPICYRNGCSLPTKLDNWARLRRFLAKQELDIAHELIEGTIHCKPGAAEELLRELCAALTCGRIENLQDTQVDFTDRCYQTKLSVAARATASTAIKSNIRLTEMLVKPCICVNRQKAVAIVNMQTGMRMREREENPRRFNIKPSFGQRVVHHLDCITPSTNTTRIPKKHLSPHTHQKAETEHAHSKELEVKQPTIPLSQ</sequence>
<dbReference type="GO" id="GO:0008017">
    <property type="term" value="F:microtubule binding"/>
    <property type="evidence" value="ECO:0007669"/>
    <property type="project" value="TreeGrafter"/>
</dbReference>
<dbReference type="InterPro" id="IPR052111">
    <property type="entry name" value="Spermatogenesis_Ciliary_MAP"/>
</dbReference>
<dbReference type="Ensembl" id="ENSCJPT00005016940.1">
    <property type="protein sequence ID" value="ENSCJPP00005011585.1"/>
    <property type="gene ID" value="ENSCJPG00005009959.1"/>
</dbReference>